<proteinExistence type="predicted"/>
<dbReference type="EMBL" id="JACCHT010000002">
    <property type="protein sequence ID" value="NYT28176.1"/>
    <property type="molecule type" value="Genomic_DNA"/>
</dbReference>
<protein>
    <submittedName>
        <fullName evidence="1">Uncharacterized protein</fullName>
    </submittedName>
</protein>
<dbReference type="AlphaFoldDB" id="A0A853F3U0"/>
<reference evidence="1 2" key="1">
    <citation type="submission" date="2020-05" db="EMBL/GenBank/DDBJ databases">
        <title>Horizontal transmission and recombination maintain forever young bacterial symbiont genomes.</title>
        <authorList>
            <person name="Russell S.L."/>
            <person name="Pepper-Tunick E."/>
            <person name="Svedberg J."/>
            <person name="Byrne A."/>
            <person name="Ruelas Castillo J."/>
            <person name="Vollmers C."/>
            <person name="Beinart R.A."/>
            <person name="Corbett-Detig R."/>
        </authorList>
    </citation>
    <scope>NUCLEOTIDE SEQUENCE [LARGE SCALE GENOMIC DNA]</scope>
    <source>
        <strain evidence="1">455</strain>
    </source>
</reference>
<comment type="caution">
    <text evidence="1">The sequence shown here is derived from an EMBL/GenBank/DDBJ whole genome shotgun (WGS) entry which is preliminary data.</text>
</comment>
<dbReference type="Proteomes" id="UP000568751">
    <property type="component" value="Unassembled WGS sequence"/>
</dbReference>
<organism evidence="1 2">
    <name type="scientific">Candidatus Thiodubiliella endoseptemdiera</name>
    <dbReference type="NCBI Taxonomy" id="2738886"/>
    <lineage>
        <taxon>Bacteria</taxon>
        <taxon>Pseudomonadati</taxon>
        <taxon>Pseudomonadota</taxon>
        <taxon>Gammaproteobacteria</taxon>
        <taxon>Candidatus Pseudothioglobaceae</taxon>
        <taxon>Candidatus Thiodubiliella</taxon>
    </lineage>
</organism>
<gene>
    <name evidence="1" type="ORF">H0A76_09985</name>
</gene>
<evidence type="ECO:0000313" key="2">
    <source>
        <dbReference type="Proteomes" id="UP000568751"/>
    </source>
</evidence>
<evidence type="ECO:0000313" key="1">
    <source>
        <dbReference type="EMBL" id="NYT28176.1"/>
    </source>
</evidence>
<accession>A0A853F3U0</accession>
<sequence length="54" mass="6029">MDKPQQPSRFRFRTSSNLLAMKTSDTNVLGEPSLNLVIEFSENIKTNGGTLKSE</sequence>
<name>A0A853F3U0_9GAMM</name>